<dbReference type="InterPro" id="IPR045782">
    <property type="entry name" value="TrbL_3"/>
</dbReference>
<feature type="transmembrane region" description="Helical" evidence="1">
    <location>
        <begin position="166"/>
        <end position="189"/>
    </location>
</feature>
<dbReference type="OrthoDB" id="3417255at2"/>
<keyword evidence="1" id="KW-1133">Transmembrane helix</keyword>
<organism evidence="2 3">
    <name type="scientific">Micromonospora krabiensis</name>
    <dbReference type="NCBI Taxonomy" id="307121"/>
    <lineage>
        <taxon>Bacteria</taxon>
        <taxon>Bacillati</taxon>
        <taxon>Actinomycetota</taxon>
        <taxon>Actinomycetes</taxon>
        <taxon>Micromonosporales</taxon>
        <taxon>Micromonosporaceae</taxon>
        <taxon>Micromonospora</taxon>
    </lineage>
</organism>
<proteinExistence type="predicted"/>
<dbReference type="STRING" id="307121.GA0070620_3801"/>
<feature type="transmembrane region" description="Helical" evidence="1">
    <location>
        <begin position="229"/>
        <end position="254"/>
    </location>
</feature>
<dbReference type="EMBL" id="LT598496">
    <property type="protein sequence ID" value="SBV28264.1"/>
    <property type="molecule type" value="Genomic_DNA"/>
</dbReference>
<evidence type="ECO:0000313" key="3">
    <source>
        <dbReference type="Proteomes" id="UP000199393"/>
    </source>
</evidence>
<name>A0A1C3N6Q8_9ACTN</name>
<feature type="transmembrane region" description="Helical" evidence="1">
    <location>
        <begin position="142"/>
        <end position="160"/>
    </location>
</feature>
<dbReference type="RefSeq" id="WP_091592726.1">
    <property type="nucleotide sequence ID" value="NZ_JBHRWG010000004.1"/>
</dbReference>
<sequence length="304" mass="32258">MAWALNQILDWFAGLLLDCLNGLITAITHALLITPDVTGLPQVQALTGRSIWVVDTVFVLVFVAAGVLTMVAGGDERARYTAKDLLPRCVVGFVTAHSSQLIAGKLIEFANAFTTALTAQDFNGDGALDAVKTHLMAARDQTAGLLFVVCLAIIVFLLAATACSVIVRFAVALVLTAVAPIALACHALPQTDPVARMWWRSYVAMLAIPVVQAFVLFAGQWMLLDTSTMLPLLGLPVEPGGVLNLFVVMVLLWTTVKVPGLMRRYATSGAGGRGGNAFGAVVRVVVVQQLTRGLRIPGLGAVRR</sequence>
<protein>
    <recommendedName>
        <fullName evidence="4">TrbL/VirB6 plasmid conjugal transfer protein</fullName>
    </recommendedName>
</protein>
<keyword evidence="1" id="KW-0812">Transmembrane</keyword>
<keyword evidence="1" id="KW-0472">Membrane</keyword>
<dbReference type="Pfam" id="PF19590">
    <property type="entry name" value="TrbL_3"/>
    <property type="match status" value="1"/>
</dbReference>
<evidence type="ECO:0000256" key="1">
    <source>
        <dbReference type="SAM" id="Phobius"/>
    </source>
</evidence>
<dbReference type="PATRIC" id="fig|307121.4.peg.3880"/>
<feature type="transmembrane region" description="Helical" evidence="1">
    <location>
        <begin position="201"/>
        <end position="223"/>
    </location>
</feature>
<evidence type="ECO:0000313" key="2">
    <source>
        <dbReference type="EMBL" id="SBV28264.1"/>
    </source>
</evidence>
<accession>A0A1C3N6Q8</accession>
<feature type="transmembrane region" description="Helical" evidence="1">
    <location>
        <begin position="12"/>
        <end position="32"/>
    </location>
</feature>
<feature type="transmembrane region" description="Helical" evidence="1">
    <location>
        <begin position="52"/>
        <end position="73"/>
    </location>
</feature>
<gene>
    <name evidence="2" type="ORF">GA0070620_3801</name>
</gene>
<dbReference type="Proteomes" id="UP000199393">
    <property type="component" value="Chromosome I"/>
</dbReference>
<dbReference type="AlphaFoldDB" id="A0A1C3N6Q8"/>
<reference evidence="3" key="1">
    <citation type="submission" date="2016-06" db="EMBL/GenBank/DDBJ databases">
        <authorList>
            <person name="Varghese N."/>
        </authorList>
    </citation>
    <scope>NUCLEOTIDE SEQUENCE [LARGE SCALE GENOMIC DNA]</scope>
    <source>
        <strain evidence="3">DSM 45344</strain>
    </source>
</reference>
<keyword evidence="3" id="KW-1185">Reference proteome</keyword>
<evidence type="ECO:0008006" key="4">
    <source>
        <dbReference type="Google" id="ProtNLM"/>
    </source>
</evidence>